<sequence length="582" mass="61705">MRTWLLIALGVVGAVGAVTAWLGYEATQAKSQLEYARAEALQAKDALARADADEASRRINAALEHAVAAREATHSLPWSAGASVPWVGRPLLATQQISDVVVHLVRDVLRPAVDTSVAISPERFLGADGRIDLPLLEQAAPALADVAREARTADMAARDVVDPAYLAPVRDARAALRTQTSELASLLERAAVAARLLPPMLGADGPRTYFLGFQTNAEARGTGGLLGGFGILRVADGRASVDTLGRNTELNRPFAPIDLGPEFTAQYGYVNPTVDVRNSNLSPHFPYAARIWQSMWEQQSGERVDGVIALDPVALSDVLAVTGPVTMPDGETVTADNVVELTESTAYLRFADDNDARKQYLQDIAGEVVTKVTSFAGSHRALLDALAKAAAEQRISVWSDHPDEQAVIEDTVLAHVVPDDPGPYAQVLVNNLGGNKLDYYLTRQIVYSAAGCDADSRSSTVTVRLRNDAPSGALPGYVAGSFGLADGPVRDVPEGTNVASVSLVATQGAELTAAYVDGRRVAVFTGMERGHPVFDAQLRIERGATIEVTFELTELTAPGAARVPVQPLRDSPTPTVTVPACG</sequence>
<dbReference type="Proteomes" id="UP000178953">
    <property type="component" value="Unassembled WGS sequence"/>
</dbReference>
<keyword evidence="2" id="KW-1185">Reference proteome</keyword>
<accession>A0A1E8QAH1</accession>
<dbReference type="RefSeq" id="WP_070351326.1">
    <property type="nucleotide sequence ID" value="NZ_CP043474.1"/>
</dbReference>
<gene>
    <name evidence="1" type="ORF">BEL07_01400</name>
</gene>
<evidence type="ECO:0000313" key="1">
    <source>
        <dbReference type="EMBL" id="OFJ55587.1"/>
    </source>
</evidence>
<name>A0A1E8QAH1_9MYCO</name>
<protein>
    <recommendedName>
        <fullName evidence="3">DUF4012 domain-containing protein</fullName>
    </recommendedName>
</protein>
<evidence type="ECO:0000313" key="2">
    <source>
        <dbReference type="Proteomes" id="UP000178953"/>
    </source>
</evidence>
<proteinExistence type="predicted"/>
<comment type="caution">
    <text evidence="1">The sequence shown here is derived from an EMBL/GenBank/DDBJ whole genome shotgun (WGS) entry which is preliminary data.</text>
</comment>
<dbReference type="Pfam" id="PF13196">
    <property type="entry name" value="DUF4012"/>
    <property type="match status" value="1"/>
</dbReference>
<evidence type="ECO:0008006" key="3">
    <source>
        <dbReference type="Google" id="ProtNLM"/>
    </source>
</evidence>
<dbReference type="InterPro" id="IPR025101">
    <property type="entry name" value="DUF4012"/>
</dbReference>
<organism evidence="1 2">
    <name type="scientific">Mycolicibacterium grossiae</name>
    <dbReference type="NCBI Taxonomy" id="1552759"/>
    <lineage>
        <taxon>Bacteria</taxon>
        <taxon>Bacillati</taxon>
        <taxon>Actinomycetota</taxon>
        <taxon>Actinomycetes</taxon>
        <taxon>Mycobacteriales</taxon>
        <taxon>Mycobacteriaceae</taxon>
        <taxon>Mycolicibacterium</taxon>
    </lineage>
</organism>
<reference evidence="1 2" key="1">
    <citation type="submission" date="2016-09" db="EMBL/GenBank/DDBJ databases">
        <title>genome sequence of Mycobacterium sp. 739 SCH.</title>
        <authorList>
            <person name="Greninger A.L."/>
            <person name="Qin X."/>
            <person name="Jerome K."/>
            <person name="Vora S."/>
            <person name="Quinn K."/>
        </authorList>
    </citation>
    <scope>NUCLEOTIDE SEQUENCE [LARGE SCALE GENOMIC DNA]</scope>
    <source>
        <strain evidence="1 2">SCH</strain>
    </source>
</reference>
<dbReference type="OrthoDB" id="3203519at2"/>
<dbReference type="EMBL" id="MCHX01000002">
    <property type="protein sequence ID" value="OFJ55587.1"/>
    <property type="molecule type" value="Genomic_DNA"/>
</dbReference>
<dbReference type="AlphaFoldDB" id="A0A1E8QAH1"/>